<evidence type="ECO:0000313" key="8">
    <source>
        <dbReference type="Proteomes" id="UP000604046"/>
    </source>
</evidence>
<evidence type="ECO:0000259" key="6">
    <source>
        <dbReference type="Pfam" id="PF00520"/>
    </source>
</evidence>
<dbReference type="AlphaFoldDB" id="A0A812UZK0"/>
<organism evidence="7 8">
    <name type="scientific">Symbiodinium natans</name>
    <dbReference type="NCBI Taxonomy" id="878477"/>
    <lineage>
        <taxon>Eukaryota</taxon>
        <taxon>Sar</taxon>
        <taxon>Alveolata</taxon>
        <taxon>Dinophyceae</taxon>
        <taxon>Suessiales</taxon>
        <taxon>Symbiodiniaceae</taxon>
        <taxon>Symbiodinium</taxon>
    </lineage>
</organism>
<keyword evidence="3 5" id="KW-1133">Transmembrane helix</keyword>
<dbReference type="Pfam" id="PF00520">
    <property type="entry name" value="Ion_trans"/>
    <property type="match status" value="1"/>
</dbReference>
<evidence type="ECO:0000256" key="3">
    <source>
        <dbReference type="ARBA" id="ARBA00022989"/>
    </source>
</evidence>
<feature type="transmembrane region" description="Helical" evidence="5">
    <location>
        <begin position="85"/>
        <end position="105"/>
    </location>
</feature>
<dbReference type="PROSITE" id="PS00018">
    <property type="entry name" value="EF_HAND_1"/>
    <property type="match status" value="1"/>
</dbReference>
<sequence length="381" mass="42604">MTVIFLNAIWIGIDIELNHADVLAEADVGFILAENLFCFFFSAELLIRFLLYTRKVYALKDMWFLFDLFLVALMIVETWCMPLVHLLSASPAGASTGGLSVLRVARVMRVLRTARMARLVRLMPELMILVKGMMVAFRSVTLGLQEYFKHLFFTLILLLLVTYIFAVAFMQFSRGTNLERTFFSSMGMAVETLILGCVLTDQAQVIQSVGEESWEMAALLLVFILVGSFTVMNMLLGVLVEAIKTVSTIEREQLEVDFAKRVLWEMISKGEADSDGDNKISEDEYMNVLRKPEAVTALTSLGVDVEAALDYGKLLFEDGEPLTFGDFMRGILTLRGSNQTTVKDIVDLRKFTADEFSQVHELLGGLAQYVMSHTAGQLGAS</sequence>
<dbReference type="OrthoDB" id="441018at2759"/>
<feature type="transmembrane region" description="Helical" evidence="5">
    <location>
        <begin position="182"/>
        <end position="205"/>
    </location>
</feature>
<dbReference type="GO" id="GO:0005216">
    <property type="term" value="F:monoatomic ion channel activity"/>
    <property type="evidence" value="ECO:0007669"/>
    <property type="project" value="InterPro"/>
</dbReference>
<keyword evidence="2 5" id="KW-0812">Transmembrane</keyword>
<dbReference type="InterPro" id="IPR018247">
    <property type="entry name" value="EF_Hand_1_Ca_BS"/>
</dbReference>
<dbReference type="SUPFAM" id="SSF81324">
    <property type="entry name" value="Voltage-gated potassium channels"/>
    <property type="match status" value="1"/>
</dbReference>
<dbReference type="InterPro" id="IPR027359">
    <property type="entry name" value="Volt_channel_dom_sf"/>
</dbReference>
<dbReference type="GO" id="GO:0016020">
    <property type="term" value="C:membrane"/>
    <property type="evidence" value="ECO:0007669"/>
    <property type="project" value="UniProtKB-SubCell"/>
</dbReference>
<keyword evidence="8" id="KW-1185">Reference proteome</keyword>
<feature type="transmembrane region" description="Helical" evidence="5">
    <location>
        <begin position="217"/>
        <end position="240"/>
    </location>
</feature>
<feature type="domain" description="Ion transport" evidence="6">
    <location>
        <begin position="2"/>
        <end position="245"/>
    </location>
</feature>
<protein>
    <submittedName>
        <fullName evidence="7">Cacna1g protein</fullName>
    </submittedName>
</protein>
<feature type="transmembrane region" description="Helical" evidence="5">
    <location>
        <begin position="63"/>
        <end position="79"/>
    </location>
</feature>
<comment type="subcellular location">
    <subcellularLocation>
        <location evidence="1">Membrane</location>
        <topology evidence="1">Multi-pass membrane protein</topology>
    </subcellularLocation>
</comment>
<dbReference type="EMBL" id="CAJNDS010002776">
    <property type="protein sequence ID" value="CAE7592961.1"/>
    <property type="molecule type" value="Genomic_DNA"/>
</dbReference>
<evidence type="ECO:0000313" key="7">
    <source>
        <dbReference type="EMBL" id="CAE7592961.1"/>
    </source>
</evidence>
<evidence type="ECO:0000256" key="2">
    <source>
        <dbReference type="ARBA" id="ARBA00022692"/>
    </source>
</evidence>
<name>A0A812UZK0_9DINO</name>
<feature type="transmembrane region" description="Helical" evidence="5">
    <location>
        <begin position="150"/>
        <end position="170"/>
    </location>
</feature>
<dbReference type="Proteomes" id="UP000604046">
    <property type="component" value="Unassembled WGS sequence"/>
</dbReference>
<evidence type="ECO:0000256" key="5">
    <source>
        <dbReference type="SAM" id="Phobius"/>
    </source>
</evidence>
<feature type="transmembrane region" description="Helical" evidence="5">
    <location>
        <begin position="28"/>
        <end position="51"/>
    </location>
</feature>
<comment type="caution">
    <text evidence="7">The sequence shown here is derived from an EMBL/GenBank/DDBJ whole genome shotgun (WGS) entry which is preliminary data.</text>
</comment>
<reference evidence="7" key="1">
    <citation type="submission" date="2021-02" db="EMBL/GenBank/DDBJ databases">
        <authorList>
            <person name="Dougan E. K."/>
            <person name="Rhodes N."/>
            <person name="Thang M."/>
            <person name="Chan C."/>
        </authorList>
    </citation>
    <scope>NUCLEOTIDE SEQUENCE</scope>
</reference>
<dbReference type="InterPro" id="IPR005821">
    <property type="entry name" value="Ion_trans_dom"/>
</dbReference>
<feature type="transmembrane region" description="Helical" evidence="5">
    <location>
        <begin position="126"/>
        <end position="144"/>
    </location>
</feature>
<gene>
    <name evidence="7" type="primary">Cacna1g</name>
    <name evidence="7" type="ORF">SNAT2548_LOCUS33756</name>
</gene>
<dbReference type="Gene3D" id="1.20.120.350">
    <property type="entry name" value="Voltage-gated potassium channels. Chain C"/>
    <property type="match status" value="1"/>
</dbReference>
<keyword evidence="4 5" id="KW-0472">Membrane</keyword>
<accession>A0A812UZK0</accession>
<evidence type="ECO:0000256" key="4">
    <source>
        <dbReference type="ARBA" id="ARBA00023136"/>
    </source>
</evidence>
<evidence type="ECO:0000256" key="1">
    <source>
        <dbReference type="ARBA" id="ARBA00004141"/>
    </source>
</evidence>
<proteinExistence type="predicted"/>
<dbReference type="Gene3D" id="1.10.287.70">
    <property type="match status" value="1"/>
</dbReference>